<dbReference type="VEuPathDB" id="FungiDB:HpaG814163"/>
<organism evidence="2 3">
    <name type="scientific">Hyaloperonospora arabidopsidis (strain Emoy2)</name>
    <name type="common">Downy mildew agent</name>
    <name type="synonym">Peronospora arabidopsidis</name>
    <dbReference type="NCBI Taxonomy" id="559515"/>
    <lineage>
        <taxon>Eukaryota</taxon>
        <taxon>Sar</taxon>
        <taxon>Stramenopiles</taxon>
        <taxon>Oomycota</taxon>
        <taxon>Peronosporomycetes</taxon>
        <taxon>Peronosporales</taxon>
        <taxon>Peronosporaceae</taxon>
        <taxon>Hyaloperonospora</taxon>
    </lineage>
</organism>
<accession>M4C4Z3</accession>
<evidence type="ECO:0000313" key="2">
    <source>
        <dbReference type="EnsemblProtists" id="HpaP814163"/>
    </source>
</evidence>
<name>M4C4Z3_HYAAE</name>
<evidence type="ECO:0000256" key="1">
    <source>
        <dbReference type="SAM" id="Phobius"/>
    </source>
</evidence>
<feature type="transmembrane region" description="Helical" evidence="1">
    <location>
        <begin position="52"/>
        <end position="69"/>
    </location>
</feature>
<reference evidence="2" key="2">
    <citation type="submission" date="2015-06" db="UniProtKB">
        <authorList>
            <consortium name="EnsemblProtists"/>
        </authorList>
    </citation>
    <scope>IDENTIFICATION</scope>
    <source>
        <strain evidence="2">Emoy2</strain>
    </source>
</reference>
<dbReference type="InParanoid" id="M4C4Z3"/>
<dbReference type="EnsemblProtists" id="HpaT814163">
    <property type="protein sequence ID" value="HpaP814163"/>
    <property type="gene ID" value="HpaG814163"/>
</dbReference>
<evidence type="ECO:0000313" key="3">
    <source>
        <dbReference type="Proteomes" id="UP000011713"/>
    </source>
</evidence>
<keyword evidence="1" id="KW-1133">Transmembrane helix</keyword>
<proteinExistence type="predicted"/>
<keyword evidence="1" id="KW-0812">Transmembrane</keyword>
<protein>
    <submittedName>
        <fullName evidence="2">Uncharacterized protein</fullName>
    </submittedName>
</protein>
<reference evidence="3" key="1">
    <citation type="journal article" date="2010" name="Science">
        <title>Signatures of adaptation to obligate biotrophy in the Hyaloperonospora arabidopsidis genome.</title>
        <authorList>
            <person name="Baxter L."/>
            <person name="Tripathy S."/>
            <person name="Ishaque N."/>
            <person name="Boot N."/>
            <person name="Cabral A."/>
            <person name="Kemen E."/>
            <person name="Thines M."/>
            <person name="Ah-Fong A."/>
            <person name="Anderson R."/>
            <person name="Badejoko W."/>
            <person name="Bittner-Eddy P."/>
            <person name="Boore J.L."/>
            <person name="Chibucos M.C."/>
            <person name="Coates M."/>
            <person name="Dehal P."/>
            <person name="Delehaunty K."/>
            <person name="Dong S."/>
            <person name="Downton P."/>
            <person name="Dumas B."/>
            <person name="Fabro G."/>
            <person name="Fronick C."/>
            <person name="Fuerstenberg S.I."/>
            <person name="Fulton L."/>
            <person name="Gaulin E."/>
            <person name="Govers F."/>
            <person name="Hughes L."/>
            <person name="Humphray S."/>
            <person name="Jiang R.H."/>
            <person name="Judelson H."/>
            <person name="Kamoun S."/>
            <person name="Kyung K."/>
            <person name="Meijer H."/>
            <person name="Minx P."/>
            <person name="Morris P."/>
            <person name="Nelson J."/>
            <person name="Phuntumart V."/>
            <person name="Qutob D."/>
            <person name="Rehmany A."/>
            <person name="Rougon-Cardoso A."/>
            <person name="Ryden P."/>
            <person name="Torto-Alalibo T."/>
            <person name="Studholme D."/>
            <person name="Wang Y."/>
            <person name="Win J."/>
            <person name="Wood J."/>
            <person name="Clifton S.W."/>
            <person name="Rogers J."/>
            <person name="Van den Ackerveken G."/>
            <person name="Jones J.D."/>
            <person name="McDowell J.M."/>
            <person name="Beynon J."/>
            <person name="Tyler B.M."/>
        </authorList>
    </citation>
    <scope>NUCLEOTIDE SEQUENCE [LARGE SCALE GENOMIC DNA]</scope>
    <source>
        <strain evidence="3">Emoy2</strain>
    </source>
</reference>
<dbReference type="AlphaFoldDB" id="M4C4Z3"/>
<keyword evidence="3" id="KW-1185">Reference proteome</keyword>
<sequence>MKLYNSIWGFLDKPVRLLWTESESSRGGVTIILNPYSLITALDPWQEDHWTLHWMAVQITILGGSFLVVSV</sequence>
<dbReference type="Proteomes" id="UP000011713">
    <property type="component" value="Unassembled WGS sequence"/>
</dbReference>
<keyword evidence="1" id="KW-0472">Membrane</keyword>
<dbReference type="HOGENOM" id="CLU_2745472_0_0_1"/>
<dbReference type="EMBL" id="JH598276">
    <property type="status" value="NOT_ANNOTATED_CDS"/>
    <property type="molecule type" value="Genomic_DNA"/>
</dbReference>